<dbReference type="SMART" id="SM00315">
    <property type="entry name" value="RGS"/>
    <property type="match status" value="1"/>
</dbReference>
<dbReference type="InterPro" id="IPR016137">
    <property type="entry name" value="RGS"/>
</dbReference>
<dbReference type="PANTHER" id="PTHR10845:SF192">
    <property type="entry name" value="DOUBLE HIT, ISOFORM B"/>
    <property type="match status" value="1"/>
</dbReference>
<dbReference type="InterPro" id="IPR036305">
    <property type="entry name" value="RGS_sf"/>
</dbReference>
<keyword evidence="4" id="KW-1185">Reference proteome</keyword>
<proteinExistence type="predicted"/>
<dbReference type="InterPro" id="IPR044926">
    <property type="entry name" value="RGS_subdomain_2"/>
</dbReference>
<dbReference type="Gene3D" id="1.10.167.10">
    <property type="entry name" value="Regulator of G-protein Signalling 4, domain 2"/>
    <property type="match status" value="1"/>
</dbReference>
<feature type="region of interest" description="Disordered" evidence="1">
    <location>
        <begin position="253"/>
        <end position="272"/>
    </location>
</feature>
<feature type="region of interest" description="Disordered" evidence="1">
    <location>
        <begin position="1"/>
        <end position="38"/>
    </location>
</feature>
<evidence type="ECO:0000313" key="4">
    <source>
        <dbReference type="Proteomes" id="UP001175271"/>
    </source>
</evidence>
<feature type="domain" description="RGS" evidence="2">
    <location>
        <begin position="332"/>
        <end position="441"/>
    </location>
</feature>
<feature type="compositionally biased region" description="Basic and acidic residues" evidence="1">
    <location>
        <begin position="14"/>
        <end position="29"/>
    </location>
</feature>
<feature type="compositionally biased region" description="Acidic residues" evidence="1">
    <location>
        <begin position="253"/>
        <end position="266"/>
    </location>
</feature>
<evidence type="ECO:0000259" key="2">
    <source>
        <dbReference type="PROSITE" id="PS50132"/>
    </source>
</evidence>
<dbReference type="PRINTS" id="PR01301">
    <property type="entry name" value="RGSPROTEIN"/>
</dbReference>
<feature type="region of interest" description="Disordered" evidence="1">
    <location>
        <begin position="201"/>
        <end position="238"/>
    </location>
</feature>
<dbReference type="EMBL" id="JAUCMV010000002">
    <property type="protein sequence ID" value="KAK0416746.1"/>
    <property type="molecule type" value="Genomic_DNA"/>
</dbReference>
<accession>A0AA39M065</accession>
<evidence type="ECO:0000256" key="1">
    <source>
        <dbReference type="SAM" id="MobiDB-lite"/>
    </source>
</evidence>
<dbReference type="CDD" id="cd07440">
    <property type="entry name" value="RGS"/>
    <property type="match status" value="1"/>
</dbReference>
<feature type="compositionally biased region" description="Pro residues" evidence="1">
    <location>
        <begin position="1"/>
        <end position="11"/>
    </location>
</feature>
<dbReference type="Proteomes" id="UP001175271">
    <property type="component" value="Unassembled WGS sequence"/>
</dbReference>
<reference evidence="3" key="1">
    <citation type="submission" date="2023-06" db="EMBL/GenBank/DDBJ databases">
        <title>Genomic analysis of the entomopathogenic nematode Steinernema hermaphroditum.</title>
        <authorList>
            <person name="Schwarz E.M."/>
            <person name="Heppert J.K."/>
            <person name="Baniya A."/>
            <person name="Schwartz H.T."/>
            <person name="Tan C.-H."/>
            <person name="Antoshechkin I."/>
            <person name="Sternberg P.W."/>
            <person name="Goodrich-Blair H."/>
            <person name="Dillman A.R."/>
        </authorList>
    </citation>
    <scope>NUCLEOTIDE SEQUENCE</scope>
    <source>
        <strain evidence="3">PS9179</strain>
        <tissue evidence="3">Whole animal</tissue>
    </source>
</reference>
<name>A0AA39M065_9BILA</name>
<dbReference type="Pfam" id="PF00615">
    <property type="entry name" value="RGS"/>
    <property type="match status" value="1"/>
</dbReference>
<dbReference type="PANTHER" id="PTHR10845">
    <property type="entry name" value="REGULATOR OF G PROTEIN SIGNALING"/>
    <property type="match status" value="1"/>
</dbReference>
<dbReference type="SUPFAM" id="SSF48097">
    <property type="entry name" value="Regulator of G-protein signaling, RGS"/>
    <property type="match status" value="1"/>
</dbReference>
<comment type="caution">
    <text evidence="3">The sequence shown here is derived from an EMBL/GenBank/DDBJ whole genome shotgun (WGS) entry which is preliminary data.</text>
</comment>
<dbReference type="AlphaFoldDB" id="A0AA39M065"/>
<evidence type="ECO:0000313" key="3">
    <source>
        <dbReference type="EMBL" id="KAK0416746.1"/>
    </source>
</evidence>
<organism evidence="3 4">
    <name type="scientific">Steinernema hermaphroditum</name>
    <dbReference type="NCBI Taxonomy" id="289476"/>
    <lineage>
        <taxon>Eukaryota</taxon>
        <taxon>Metazoa</taxon>
        <taxon>Ecdysozoa</taxon>
        <taxon>Nematoda</taxon>
        <taxon>Chromadorea</taxon>
        <taxon>Rhabditida</taxon>
        <taxon>Tylenchina</taxon>
        <taxon>Panagrolaimomorpha</taxon>
        <taxon>Strongyloidoidea</taxon>
        <taxon>Steinernematidae</taxon>
        <taxon>Steinernema</taxon>
    </lineage>
</organism>
<dbReference type="PROSITE" id="PS50132">
    <property type="entry name" value="RGS"/>
    <property type="match status" value="1"/>
</dbReference>
<sequence length="449" mass="50948">MITPTTPPTPPSAHGRESRHLHSRSDARKSPLSPGAEATLVPMTTANLDVGIIKSPNPWFCQLQVRSATLLQRSFQFRSAFLLIEFRTRYKRDVTSTTTKVGLIDENNRVLFNKAVLLNITQESVTFRLMCYSLCTREPLLHGYSSVTVETFLQSSAAKAKVLLVQSTFQGRGMSLSPPTCAPSIPSTSYSTPRTHLCVTRTAKSTSSLPPRAYQHRHFRVTSESDDDSTDDEYERNLRGRASHGEWYRDYVSEPEEFSSEDEDPGTSEAKKVDADYLSMTCPVKALPSVPKKRFSLFSIPRVFKAALRIQKSPKLNRSAEMPGEELSKWKGFEAVVNDEEGFQSLRSHMKDEKNEENLDFWKECQQLEDHWSEDVAQSVYARFVKMDAPQEVNLDCDIRKTLASSLTQESIRAARRQIGSLIERDPFPRFLKSQRFTKFLEEKISGVI</sequence>
<feature type="compositionally biased region" description="Acidic residues" evidence="1">
    <location>
        <begin position="224"/>
        <end position="234"/>
    </location>
</feature>
<gene>
    <name evidence="3" type="ORF">QR680_012657</name>
</gene>
<protein>
    <recommendedName>
        <fullName evidence="2">RGS domain-containing protein</fullName>
    </recommendedName>
</protein>